<keyword evidence="2" id="KW-1185">Reference proteome</keyword>
<sequence length="102" mass="11120">MSDAGLTERNIMIMSDHKWEESLKSYCRRPSTVQKHTISSVLDKVVTGNSSSSVALVPVAPSTSNSTAISPIQNDVTDTETGQSVLTERPHSALLIYPIRTF</sequence>
<protein>
    <submittedName>
        <fullName evidence="1">Uncharacterized protein</fullName>
    </submittedName>
</protein>
<dbReference type="EMBL" id="UYJE01005602">
    <property type="protein sequence ID" value="VDI38518.1"/>
    <property type="molecule type" value="Genomic_DNA"/>
</dbReference>
<organism evidence="1 2">
    <name type="scientific">Mytilus galloprovincialis</name>
    <name type="common">Mediterranean mussel</name>
    <dbReference type="NCBI Taxonomy" id="29158"/>
    <lineage>
        <taxon>Eukaryota</taxon>
        <taxon>Metazoa</taxon>
        <taxon>Spiralia</taxon>
        <taxon>Lophotrochozoa</taxon>
        <taxon>Mollusca</taxon>
        <taxon>Bivalvia</taxon>
        <taxon>Autobranchia</taxon>
        <taxon>Pteriomorphia</taxon>
        <taxon>Mytilida</taxon>
        <taxon>Mytiloidea</taxon>
        <taxon>Mytilidae</taxon>
        <taxon>Mytilinae</taxon>
        <taxon>Mytilus</taxon>
    </lineage>
</organism>
<gene>
    <name evidence="1" type="ORF">MGAL_10B072142</name>
</gene>
<evidence type="ECO:0000313" key="1">
    <source>
        <dbReference type="EMBL" id="VDI38518.1"/>
    </source>
</evidence>
<dbReference type="AlphaFoldDB" id="A0A8B6ETX1"/>
<accession>A0A8B6ETX1</accession>
<reference evidence="1" key="1">
    <citation type="submission" date="2018-11" db="EMBL/GenBank/DDBJ databases">
        <authorList>
            <person name="Alioto T."/>
            <person name="Alioto T."/>
        </authorList>
    </citation>
    <scope>NUCLEOTIDE SEQUENCE</scope>
</reference>
<dbReference type="Proteomes" id="UP000596742">
    <property type="component" value="Unassembled WGS sequence"/>
</dbReference>
<evidence type="ECO:0000313" key="2">
    <source>
        <dbReference type="Proteomes" id="UP000596742"/>
    </source>
</evidence>
<dbReference type="OrthoDB" id="6176755at2759"/>
<proteinExistence type="predicted"/>
<name>A0A8B6ETX1_MYTGA</name>
<comment type="caution">
    <text evidence="1">The sequence shown here is derived from an EMBL/GenBank/DDBJ whole genome shotgun (WGS) entry which is preliminary data.</text>
</comment>